<dbReference type="AlphaFoldDB" id="A0A2I0U546"/>
<gene>
    <name evidence="1" type="ORF">llap_8583</name>
</gene>
<evidence type="ECO:0000313" key="1">
    <source>
        <dbReference type="EMBL" id="PKU41113.1"/>
    </source>
</evidence>
<evidence type="ECO:0000313" key="2">
    <source>
        <dbReference type="Proteomes" id="UP000233556"/>
    </source>
</evidence>
<keyword evidence="1" id="KW-0808">Transferase</keyword>
<sequence>MAWMGARFTGQKTQQFADDTMLYRSVDLPEGNKALQRDLDRLDRWAEANCMRFNKAKCRFLHLSLNNPMQSYRLGESGWRAARWKRTWGCGQQQAEYDPAVSPGVQEGQQYPGLFQKQCGQQD</sequence>
<keyword evidence="1" id="KW-0548">Nucleotidyltransferase</keyword>
<name>A0A2I0U546_LIMLA</name>
<proteinExistence type="predicted"/>
<reference evidence="2" key="1">
    <citation type="submission" date="2017-11" db="EMBL/GenBank/DDBJ databases">
        <authorList>
            <person name="Lima N.C."/>
            <person name="Parody-Merino A.M."/>
            <person name="Battley P.F."/>
            <person name="Fidler A.E."/>
            <person name="Prosdocimi F."/>
        </authorList>
    </citation>
    <scope>NUCLEOTIDE SEQUENCE [LARGE SCALE GENOMIC DNA]</scope>
</reference>
<keyword evidence="2" id="KW-1185">Reference proteome</keyword>
<dbReference type="PANTHER" id="PTHR33332">
    <property type="entry name" value="REVERSE TRANSCRIPTASE DOMAIN-CONTAINING PROTEIN"/>
    <property type="match status" value="1"/>
</dbReference>
<dbReference type="Proteomes" id="UP000233556">
    <property type="component" value="Unassembled WGS sequence"/>
</dbReference>
<keyword evidence="1" id="KW-0695">RNA-directed DNA polymerase</keyword>
<reference evidence="2" key="2">
    <citation type="submission" date="2017-12" db="EMBL/GenBank/DDBJ databases">
        <title>Genome sequence of the Bar-tailed Godwit (Limosa lapponica baueri).</title>
        <authorList>
            <person name="Lima N.C.B."/>
            <person name="Parody-Merino A.M."/>
            <person name="Battley P.F."/>
            <person name="Fidler A.E."/>
            <person name="Prosdocimi F."/>
        </authorList>
    </citation>
    <scope>NUCLEOTIDE SEQUENCE [LARGE SCALE GENOMIC DNA]</scope>
</reference>
<dbReference type="EMBL" id="KZ506164">
    <property type="protein sequence ID" value="PKU41113.1"/>
    <property type="molecule type" value="Genomic_DNA"/>
</dbReference>
<dbReference type="OrthoDB" id="416454at2759"/>
<protein>
    <submittedName>
        <fullName evidence="1">Rna-directed dna polymerase from mobile element jockey-like</fullName>
    </submittedName>
</protein>
<organism evidence="1 2">
    <name type="scientific">Limosa lapponica baueri</name>
    <dbReference type="NCBI Taxonomy" id="1758121"/>
    <lineage>
        <taxon>Eukaryota</taxon>
        <taxon>Metazoa</taxon>
        <taxon>Chordata</taxon>
        <taxon>Craniata</taxon>
        <taxon>Vertebrata</taxon>
        <taxon>Euteleostomi</taxon>
        <taxon>Archelosauria</taxon>
        <taxon>Archosauria</taxon>
        <taxon>Dinosauria</taxon>
        <taxon>Saurischia</taxon>
        <taxon>Theropoda</taxon>
        <taxon>Coelurosauria</taxon>
        <taxon>Aves</taxon>
        <taxon>Neognathae</taxon>
        <taxon>Neoaves</taxon>
        <taxon>Charadriiformes</taxon>
        <taxon>Scolopacidae</taxon>
        <taxon>Limosa</taxon>
    </lineage>
</organism>
<accession>A0A2I0U546</accession>
<dbReference type="GO" id="GO:0003964">
    <property type="term" value="F:RNA-directed DNA polymerase activity"/>
    <property type="evidence" value="ECO:0007669"/>
    <property type="project" value="UniProtKB-KW"/>
</dbReference>